<reference evidence="2" key="1">
    <citation type="submission" date="2014-01" db="EMBL/GenBank/DDBJ databases">
        <authorList>
            <person name="Brown-Elliot B."/>
            <person name="Wallace R."/>
            <person name="Lenaerts A."/>
            <person name="Ordway D."/>
            <person name="DeGroote M.A."/>
            <person name="Parker T."/>
            <person name="Sizemore C."/>
            <person name="Tallon L.J."/>
            <person name="Sadzewicz L.K."/>
            <person name="Sengamalay N."/>
            <person name="Fraser C.M."/>
            <person name="Hine E."/>
            <person name="Shefchek K.A."/>
            <person name="Das S.P."/>
            <person name="Tettelin H."/>
        </authorList>
    </citation>
    <scope>NUCLEOTIDE SEQUENCE [LARGE SCALE GENOMIC DNA]</scope>
    <source>
        <strain evidence="2">4042</strain>
    </source>
</reference>
<proteinExistence type="predicted"/>
<name>X8DZZ6_MYCXE</name>
<organism evidence="2">
    <name type="scientific">Mycobacterium xenopi 4042</name>
    <dbReference type="NCBI Taxonomy" id="1299334"/>
    <lineage>
        <taxon>Bacteria</taxon>
        <taxon>Bacillati</taxon>
        <taxon>Actinomycetota</taxon>
        <taxon>Actinomycetes</taxon>
        <taxon>Mycobacteriales</taxon>
        <taxon>Mycobacteriaceae</taxon>
        <taxon>Mycobacterium</taxon>
    </lineage>
</organism>
<dbReference type="AlphaFoldDB" id="X8DZZ6"/>
<protein>
    <submittedName>
        <fullName evidence="2">Putative 7,8-didemethyl-8-hydroxy-5-deazariboflavin synthase</fullName>
    </submittedName>
</protein>
<dbReference type="EMBL" id="JAOB01000011">
    <property type="protein sequence ID" value="EUA73248.1"/>
    <property type="molecule type" value="Genomic_DNA"/>
</dbReference>
<comment type="caution">
    <text evidence="2">The sequence shown here is derived from an EMBL/GenBank/DDBJ whole genome shotgun (WGS) entry which is preliminary data.</text>
</comment>
<accession>X8DZZ6</accession>
<evidence type="ECO:0000313" key="2">
    <source>
        <dbReference type="EMBL" id="EUA73248.1"/>
    </source>
</evidence>
<feature type="compositionally biased region" description="Low complexity" evidence="1">
    <location>
        <begin position="27"/>
        <end position="41"/>
    </location>
</feature>
<gene>
    <name evidence="2" type="ORF">I553_9404</name>
</gene>
<evidence type="ECO:0000256" key="1">
    <source>
        <dbReference type="SAM" id="MobiDB-lite"/>
    </source>
</evidence>
<sequence>MPTHSRVDPCRAGLHVFGLHGQPGTRSYPASAVTAASSSKAGHGRSGLT</sequence>
<feature type="region of interest" description="Disordered" evidence="1">
    <location>
        <begin position="20"/>
        <end position="49"/>
    </location>
</feature>